<dbReference type="Proteomes" id="UP001165542">
    <property type="component" value="Unassembled WGS sequence"/>
</dbReference>
<keyword evidence="2" id="KW-1185">Reference proteome</keyword>
<proteinExistence type="predicted"/>
<protein>
    <submittedName>
        <fullName evidence="1">DUF488 family protein</fullName>
    </submittedName>
</protein>
<organism evidence="1 2">
    <name type="scientific">Halomonas dongshanensis</name>
    <dbReference type="NCBI Taxonomy" id="2890835"/>
    <lineage>
        <taxon>Bacteria</taxon>
        <taxon>Pseudomonadati</taxon>
        <taxon>Pseudomonadota</taxon>
        <taxon>Gammaproteobacteria</taxon>
        <taxon>Oceanospirillales</taxon>
        <taxon>Halomonadaceae</taxon>
        <taxon>Halomonas</taxon>
    </lineage>
</organism>
<evidence type="ECO:0000313" key="1">
    <source>
        <dbReference type="EMBL" id="MCS2610466.1"/>
    </source>
</evidence>
<comment type="caution">
    <text evidence="1">The sequence shown here is derived from an EMBL/GenBank/DDBJ whole genome shotgun (WGS) entry which is preliminary data.</text>
</comment>
<dbReference type="InterPro" id="IPR052552">
    <property type="entry name" value="YeaO-like"/>
</dbReference>
<sequence length="116" mass="13538">MDIALKRAYDKPAKQDGHRVLVDGLWPRGVSKDEAKIAEWRKEIAPSQTIRKAFHDGSLAWGEFRRRYLKELMSHRDLLRDLAKRAQKEKVTLVFAAKDEDYNNAVIVRQYLKMLG</sequence>
<dbReference type="PANTHER" id="PTHR36849:SF1">
    <property type="entry name" value="CYTOPLASMIC PROTEIN"/>
    <property type="match status" value="1"/>
</dbReference>
<dbReference type="EMBL" id="JAJISC010000006">
    <property type="protein sequence ID" value="MCS2610466.1"/>
    <property type="molecule type" value="Genomic_DNA"/>
</dbReference>
<name>A0ABT2EFV8_9GAMM</name>
<dbReference type="RefSeq" id="WP_259036954.1">
    <property type="nucleotide sequence ID" value="NZ_JAJISC010000006.1"/>
</dbReference>
<reference evidence="1" key="1">
    <citation type="submission" date="2021-11" db="EMBL/GenBank/DDBJ databases">
        <title>Halomonas sp., isolated from a coastal aquaculture zone in Dongshan Bay.</title>
        <authorList>
            <person name="Lin W."/>
        </authorList>
    </citation>
    <scope>NUCLEOTIDE SEQUENCE</scope>
    <source>
        <strain evidence="1">Yzlin-01</strain>
    </source>
</reference>
<evidence type="ECO:0000313" key="2">
    <source>
        <dbReference type="Proteomes" id="UP001165542"/>
    </source>
</evidence>
<dbReference type="Pfam" id="PF22752">
    <property type="entry name" value="DUF488-N3i"/>
    <property type="match status" value="1"/>
</dbReference>
<dbReference type="PANTHER" id="PTHR36849">
    <property type="entry name" value="CYTOPLASMIC PROTEIN-RELATED"/>
    <property type="match status" value="1"/>
</dbReference>
<gene>
    <name evidence="1" type="ORF">LLY24_14185</name>
</gene>
<accession>A0ABT2EFV8</accession>